<keyword evidence="1" id="KW-0472">Membrane</keyword>
<evidence type="ECO:0008006" key="4">
    <source>
        <dbReference type="Google" id="ProtNLM"/>
    </source>
</evidence>
<gene>
    <name evidence="2" type="ORF">Aargi30884_28090</name>
</gene>
<dbReference type="RefSeq" id="WP_118361384.1">
    <property type="nucleotide sequence ID" value="NZ_AP019695.1"/>
</dbReference>
<reference evidence="3" key="1">
    <citation type="submission" date="2019-05" db="EMBL/GenBank/DDBJ databases">
        <title>Complete genome sequencing of Absiella argi strain JCM 30884.</title>
        <authorList>
            <person name="Sakamoto M."/>
            <person name="Murakami T."/>
            <person name="Mori H."/>
        </authorList>
    </citation>
    <scope>NUCLEOTIDE SEQUENCE [LARGE SCALE GENOMIC DNA]</scope>
    <source>
        <strain evidence="3">JCM 30884</strain>
    </source>
</reference>
<protein>
    <recommendedName>
        <fullName evidence="4">DUF2812 domain-containing protein</fullName>
    </recommendedName>
</protein>
<evidence type="ECO:0000313" key="3">
    <source>
        <dbReference type="Proteomes" id="UP000464754"/>
    </source>
</evidence>
<proteinExistence type="predicted"/>
<organism evidence="2 3">
    <name type="scientific">Amedibacterium intestinale</name>
    <dbReference type="NCBI Taxonomy" id="2583452"/>
    <lineage>
        <taxon>Bacteria</taxon>
        <taxon>Bacillati</taxon>
        <taxon>Bacillota</taxon>
        <taxon>Erysipelotrichia</taxon>
        <taxon>Erysipelotrichales</taxon>
        <taxon>Erysipelotrichaceae</taxon>
        <taxon>Amedibacterium</taxon>
    </lineage>
</organism>
<evidence type="ECO:0000256" key="1">
    <source>
        <dbReference type="SAM" id="Phobius"/>
    </source>
</evidence>
<feature type="transmembrane region" description="Helical" evidence="1">
    <location>
        <begin position="171"/>
        <end position="195"/>
    </location>
</feature>
<dbReference type="KEGG" id="aarg:Aargi30884_28090"/>
<name>A0A6N4TKY3_9FIRM</name>
<dbReference type="Pfam" id="PF11193">
    <property type="entry name" value="DUF2812"/>
    <property type="match status" value="1"/>
</dbReference>
<keyword evidence="3" id="KW-1185">Reference proteome</keyword>
<dbReference type="Proteomes" id="UP000464754">
    <property type="component" value="Chromosome"/>
</dbReference>
<accession>A0A6N4TKY3</accession>
<evidence type="ECO:0000313" key="2">
    <source>
        <dbReference type="EMBL" id="BBK23906.1"/>
    </source>
</evidence>
<dbReference type="InterPro" id="IPR021359">
    <property type="entry name" value="DUF2812"/>
</dbReference>
<keyword evidence="1" id="KW-0812">Transmembrane</keyword>
<dbReference type="EMBL" id="AP019695">
    <property type="protein sequence ID" value="BBK23906.1"/>
    <property type="molecule type" value="Genomic_DNA"/>
</dbReference>
<feature type="transmembrane region" description="Helical" evidence="1">
    <location>
        <begin position="207"/>
        <end position="230"/>
    </location>
</feature>
<keyword evidence="1" id="KW-1133">Transmembrane helix</keyword>
<dbReference type="AlphaFoldDB" id="A0A6N4TKY3"/>
<sequence length="249" mass="29739">MEIKSKKELIDYINKISQKLSKQAKNLKNNLQELVLKLKEHKLPELKKVRDENQVKKYRIFFVSDMDEEEAFLHEMSIKGMYFKEKKGIRYIFDKGEPSNSFYHLGYYEKDKMDGERYLKNYEEAGWKSVFHEKAEFDGTWHYFRLDLPKNEVAPQIFSDRISRMALYQRLLASWQTLIVMLVVCLLIMSGIFVFTLMNPSNAQRMILVLCLLVILLTAGAVLLYLYIYLKVHAKYQEFTYKYGKRQFE</sequence>